<protein>
    <submittedName>
        <fullName evidence="2">M20 family metallopeptidase</fullName>
    </submittedName>
</protein>
<dbReference type="PIRSF" id="PIRSF037238">
    <property type="entry name" value="Carboxypeptidase_G2"/>
    <property type="match status" value="1"/>
</dbReference>
<evidence type="ECO:0000313" key="3">
    <source>
        <dbReference type="Proteomes" id="UP000683575"/>
    </source>
</evidence>
<dbReference type="GO" id="GO:0016787">
    <property type="term" value="F:hydrolase activity"/>
    <property type="evidence" value="ECO:0007669"/>
    <property type="project" value="InterPro"/>
</dbReference>
<dbReference type="InterPro" id="IPR050072">
    <property type="entry name" value="Peptidase_M20A"/>
</dbReference>
<dbReference type="InterPro" id="IPR011650">
    <property type="entry name" value="Peptidase_M20_dimer"/>
</dbReference>
<dbReference type="InterPro" id="IPR002933">
    <property type="entry name" value="Peptidase_M20"/>
</dbReference>
<organism evidence="2 3">
    <name type="scientific">Nocardioides panacis</name>
    <dbReference type="NCBI Taxonomy" id="2849501"/>
    <lineage>
        <taxon>Bacteria</taxon>
        <taxon>Bacillati</taxon>
        <taxon>Actinomycetota</taxon>
        <taxon>Actinomycetes</taxon>
        <taxon>Propionibacteriales</taxon>
        <taxon>Nocardioidaceae</taxon>
        <taxon>Nocardioides</taxon>
    </lineage>
</organism>
<evidence type="ECO:0000313" key="2">
    <source>
        <dbReference type="EMBL" id="QWZ07801.1"/>
    </source>
</evidence>
<keyword evidence="3" id="KW-1185">Reference proteome</keyword>
<dbReference type="KEGG" id="nps:KRR39_20805"/>
<evidence type="ECO:0000259" key="1">
    <source>
        <dbReference type="Pfam" id="PF07687"/>
    </source>
</evidence>
<dbReference type="PANTHER" id="PTHR43808">
    <property type="entry name" value="ACETYLORNITHINE DEACETYLASE"/>
    <property type="match status" value="1"/>
</dbReference>
<proteinExistence type="predicted"/>
<gene>
    <name evidence="2" type="ORF">KRR39_20805</name>
</gene>
<sequence>MQVCARLAAQQGAMVSMLDTLVSSESPSNDPALLAITADLVADLGENLLGQQAEWVTTSGPKALRWDLPEVRSEAAPVVLLAHLDTVWPVGTLDRWPFSVTDDRATGPGAFDMKAGIVQAFFALAALAEAGLPRPPVVVLVTADEEIGSPAGRELVEAAAQGASAVLVLEASAGGALKIARKGVGNYWLHVTGRAAHAGLEPEMGVNALVAAAELVLALGGIADAAGGTTVTPTVADAGSAQNTVPATASIAVDVRAVTVAEQERVDHALRALRPSNGATVTVEGGINRPPLEERAAADLYALAQRASSRCGLPPLSSTRVGGGSDGNFTAALGVPTLDGLGAVGAGAHAEGEYVLTTAMPQRAALLAGLIVELARRS</sequence>
<dbReference type="PANTHER" id="PTHR43808:SF9">
    <property type="entry name" value="BLL0789 PROTEIN"/>
    <property type="match status" value="1"/>
</dbReference>
<reference evidence="2" key="1">
    <citation type="submission" date="2021-06" db="EMBL/GenBank/DDBJ databases">
        <title>Complete genome sequence of Nocardioides sp. G188.</title>
        <authorList>
            <person name="Im W.-T."/>
        </authorList>
    </citation>
    <scope>NUCLEOTIDE SEQUENCE</scope>
    <source>
        <strain evidence="2">G188</strain>
    </source>
</reference>
<accession>A0A975SXR9</accession>
<feature type="domain" description="Peptidase M20 dimerisation" evidence="1">
    <location>
        <begin position="179"/>
        <end position="273"/>
    </location>
</feature>
<dbReference type="Pfam" id="PF07687">
    <property type="entry name" value="M20_dimer"/>
    <property type="match status" value="1"/>
</dbReference>
<dbReference type="Proteomes" id="UP000683575">
    <property type="component" value="Chromosome"/>
</dbReference>
<dbReference type="EMBL" id="CP077062">
    <property type="protein sequence ID" value="QWZ07801.1"/>
    <property type="molecule type" value="Genomic_DNA"/>
</dbReference>
<dbReference type="Pfam" id="PF01546">
    <property type="entry name" value="Peptidase_M20"/>
    <property type="match status" value="1"/>
</dbReference>
<dbReference type="AlphaFoldDB" id="A0A975SXR9"/>
<name>A0A975SXR9_9ACTN</name>
<dbReference type="CDD" id="cd03885">
    <property type="entry name" value="M20_CPDG2"/>
    <property type="match status" value="1"/>
</dbReference>
<dbReference type="InterPro" id="IPR017150">
    <property type="entry name" value="Pept_M20_glutamate_carboxypep"/>
</dbReference>